<dbReference type="Proteomes" id="UP000031518">
    <property type="component" value="Unassembled WGS sequence"/>
</dbReference>
<sequence length="54" mass="5977">MELFKIGPPAVPLLNDFLRKERGCRPRVLAAQLPIELAPESEAIVSSMLDEESV</sequence>
<evidence type="ECO:0000313" key="1">
    <source>
        <dbReference type="EMBL" id="CDM66838.1"/>
    </source>
</evidence>
<reference evidence="1 2" key="1">
    <citation type="submission" date="2013-12" db="EMBL/GenBank/DDBJ databases">
        <authorList>
            <person name="Stott M."/>
        </authorList>
    </citation>
    <scope>NUCLEOTIDE SEQUENCE [LARGE SCALE GENOMIC DNA]</scope>
    <source>
        <strain evidence="1 2">K22</strain>
    </source>
</reference>
<evidence type="ECO:0000313" key="2">
    <source>
        <dbReference type="Proteomes" id="UP000031518"/>
    </source>
</evidence>
<accession>A0A0B6WZX7</accession>
<gene>
    <name evidence="1" type="ORF">PYK22_02877</name>
</gene>
<dbReference type="RefSeq" id="WP_157770903.1">
    <property type="nucleotide sequence ID" value="NZ_CBXV010000008.1"/>
</dbReference>
<reference evidence="1 2" key="2">
    <citation type="submission" date="2015-01" db="EMBL/GenBank/DDBJ databases">
        <title>Complete genome sequence of Pyrinomonas methylaliphatogenes type strain K22T.</title>
        <authorList>
            <person name="Lee K.C.Y."/>
            <person name="Power J.F."/>
            <person name="Dunfield P.F."/>
            <person name="Morgan X.C."/>
            <person name="Huttenhower C."/>
            <person name="Stott M.B."/>
        </authorList>
    </citation>
    <scope>NUCLEOTIDE SEQUENCE [LARGE SCALE GENOMIC DNA]</scope>
    <source>
        <strain evidence="1 2">K22</strain>
    </source>
</reference>
<name>A0A0B6WZX7_9BACT</name>
<dbReference type="AlphaFoldDB" id="A0A0B6WZX7"/>
<dbReference type="EMBL" id="CBXV010000008">
    <property type="protein sequence ID" value="CDM66838.1"/>
    <property type="molecule type" value="Genomic_DNA"/>
</dbReference>
<keyword evidence="2" id="KW-1185">Reference proteome</keyword>
<protein>
    <submittedName>
        <fullName evidence="1">Uncharacterized protein</fullName>
    </submittedName>
</protein>
<proteinExistence type="predicted"/>
<organism evidence="1 2">
    <name type="scientific">Pyrinomonas methylaliphatogenes</name>
    <dbReference type="NCBI Taxonomy" id="454194"/>
    <lineage>
        <taxon>Bacteria</taxon>
        <taxon>Pseudomonadati</taxon>
        <taxon>Acidobacteriota</taxon>
        <taxon>Blastocatellia</taxon>
        <taxon>Blastocatellales</taxon>
        <taxon>Pyrinomonadaceae</taxon>
        <taxon>Pyrinomonas</taxon>
    </lineage>
</organism>